<dbReference type="EC" id="3.4.24.-" evidence="7"/>
<sequence length="182" mass="20931">AVTEFNSHSCLKWVPKTDEKNWVVIVNKGGCYSSVGMLYWREGGQDLSLGSGCYSVGTIMHEMLHASGFWHEQSRTDRNQYVEVMWENIDDGKAHNFNKYYHESLDMLGKPYDYDSIMHYGKYGFSKNNKPTLQAVGDPNKNFGQRSGFSANDILELNILYDCASKSSVFRFFFYFFDVGNN</sequence>
<evidence type="ECO:0000256" key="4">
    <source>
        <dbReference type="ARBA" id="ARBA00022833"/>
    </source>
</evidence>
<dbReference type="InterPro" id="IPR024079">
    <property type="entry name" value="MetalloPept_cat_dom_sf"/>
</dbReference>
<evidence type="ECO:0000256" key="5">
    <source>
        <dbReference type="ARBA" id="ARBA00023049"/>
    </source>
</evidence>
<gene>
    <name evidence="9" type="ORF">NEMVEDRAFT_v1g110593</name>
</gene>
<feature type="disulfide bond" evidence="6">
    <location>
        <begin position="31"/>
        <end position="53"/>
    </location>
</feature>
<dbReference type="EMBL" id="DS469607">
    <property type="protein sequence ID" value="EDO39444.1"/>
    <property type="molecule type" value="Genomic_DNA"/>
</dbReference>
<dbReference type="PRINTS" id="PR00480">
    <property type="entry name" value="ASTACIN"/>
</dbReference>
<dbReference type="InterPro" id="IPR034035">
    <property type="entry name" value="Astacin-like_dom"/>
</dbReference>
<feature type="domain" description="Peptidase M12A" evidence="8">
    <location>
        <begin position="1"/>
        <end position="164"/>
    </location>
</feature>
<dbReference type="Gene3D" id="3.40.390.10">
    <property type="entry name" value="Collagenase (Catalytic Domain)"/>
    <property type="match status" value="1"/>
</dbReference>
<dbReference type="Pfam" id="PF01400">
    <property type="entry name" value="Astacin"/>
    <property type="match status" value="1"/>
</dbReference>
<dbReference type="PhylomeDB" id="A7SA80"/>
<keyword evidence="2 6" id="KW-0479">Metal-binding</keyword>
<evidence type="ECO:0000259" key="8">
    <source>
        <dbReference type="PROSITE" id="PS51864"/>
    </source>
</evidence>
<dbReference type="PANTHER" id="PTHR10127:SF780">
    <property type="entry name" value="METALLOENDOPEPTIDASE"/>
    <property type="match status" value="1"/>
</dbReference>
<evidence type="ECO:0000256" key="3">
    <source>
        <dbReference type="ARBA" id="ARBA00022801"/>
    </source>
</evidence>
<dbReference type="MEROPS" id="M12.A38"/>
<dbReference type="SUPFAM" id="SSF55486">
    <property type="entry name" value="Metalloproteases ('zincins'), catalytic domain"/>
    <property type="match status" value="1"/>
</dbReference>
<keyword evidence="3 6" id="KW-0378">Hydrolase</keyword>
<dbReference type="eggNOG" id="KOG3714">
    <property type="taxonomic scope" value="Eukaryota"/>
</dbReference>
<dbReference type="PROSITE" id="PS51864">
    <property type="entry name" value="ASTACIN"/>
    <property type="match status" value="1"/>
</dbReference>
<proteinExistence type="predicted"/>
<organism evidence="9 10">
    <name type="scientific">Nematostella vectensis</name>
    <name type="common">Starlet sea anemone</name>
    <dbReference type="NCBI Taxonomy" id="45351"/>
    <lineage>
        <taxon>Eukaryota</taxon>
        <taxon>Metazoa</taxon>
        <taxon>Cnidaria</taxon>
        <taxon>Anthozoa</taxon>
        <taxon>Hexacorallia</taxon>
        <taxon>Actiniaria</taxon>
        <taxon>Edwardsiidae</taxon>
        <taxon>Nematostella</taxon>
    </lineage>
</organism>
<evidence type="ECO:0000256" key="2">
    <source>
        <dbReference type="ARBA" id="ARBA00022723"/>
    </source>
</evidence>
<dbReference type="GO" id="GO:0005615">
    <property type="term" value="C:extracellular space"/>
    <property type="evidence" value="ECO:0000318"/>
    <property type="project" value="GO_Central"/>
</dbReference>
<feature type="active site" evidence="6">
    <location>
        <position position="62"/>
    </location>
</feature>
<dbReference type="AlphaFoldDB" id="A7SA80"/>
<feature type="binding site" evidence="6">
    <location>
        <position position="65"/>
    </location>
    <ligand>
        <name>Zn(2+)</name>
        <dbReference type="ChEBI" id="CHEBI:29105"/>
        <note>catalytic</note>
    </ligand>
</feature>
<evidence type="ECO:0000313" key="9">
    <source>
        <dbReference type="EMBL" id="EDO39444.1"/>
    </source>
</evidence>
<dbReference type="OMA" id="MWENIDD"/>
<dbReference type="GO" id="GO:0004222">
    <property type="term" value="F:metalloendopeptidase activity"/>
    <property type="evidence" value="ECO:0000318"/>
    <property type="project" value="GO_Central"/>
</dbReference>
<evidence type="ECO:0000256" key="1">
    <source>
        <dbReference type="ARBA" id="ARBA00022670"/>
    </source>
</evidence>
<dbReference type="HOGENOM" id="CLU_017286_4_0_1"/>
<evidence type="ECO:0000256" key="6">
    <source>
        <dbReference type="PROSITE-ProRule" id="PRU01211"/>
    </source>
</evidence>
<keyword evidence="6" id="KW-1015">Disulfide bond</keyword>
<dbReference type="GO" id="GO:0008270">
    <property type="term" value="F:zinc ion binding"/>
    <property type="evidence" value="ECO:0007669"/>
    <property type="project" value="UniProtKB-UniRule"/>
</dbReference>
<evidence type="ECO:0000313" key="10">
    <source>
        <dbReference type="Proteomes" id="UP000001593"/>
    </source>
</evidence>
<dbReference type="CDD" id="cd04280">
    <property type="entry name" value="ZnMc_astacin_like"/>
    <property type="match status" value="1"/>
</dbReference>
<dbReference type="SMART" id="SM00235">
    <property type="entry name" value="ZnMc"/>
    <property type="match status" value="1"/>
</dbReference>
<protein>
    <recommendedName>
        <fullName evidence="7">Metalloendopeptidase</fullName>
        <ecNumber evidence="7">3.4.24.-</ecNumber>
    </recommendedName>
</protein>
<dbReference type="Proteomes" id="UP000001593">
    <property type="component" value="Unassembled WGS sequence"/>
</dbReference>
<feature type="binding site" evidence="6">
    <location>
        <position position="71"/>
    </location>
    <ligand>
        <name>Zn(2+)</name>
        <dbReference type="ChEBI" id="CHEBI:29105"/>
        <note>catalytic</note>
    </ligand>
</feature>
<feature type="binding site" evidence="6">
    <location>
        <position position="61"/>
    </location>
    <ligand>
        <name>Zn(2+)</name>
        <dbReference type="ChEBI" id="CHEBI:29105"/>
        <note>catalytic</note>
    </ligand>
</feature>
<dbReference type="GO" id="GO:0006508">
    <property type="term" value="P:proteolysis"/>
    <property type="evidence" value="ECO:0007669"/>
    <property type="project" value="UniProtKB-KW"/>
</dbReference>
<keyword evidence="5 6" id="KW-0482">Metalloprotease</keyword>
<dbReference type="InterPro" id="IPR006026">
    <property type="entry name" value="Peptidase_Metallo"/>
</dbReference>
<name>A7SA80_NEMVE</name>
<evidence type="ECO:0000256" key="7">
    <source>
        <dbReference type="RuleBase" id="RU361183"/>
    </source>
</evidence>
<dbReference type="FunFam" id="3.40.390.10:FF:000077">
    <property type="entry name" value="Metalloendopeptidase"/>
    <property type="match status" value="1"/>
</dbReference>
<keyword evidence="1 6" id="KW-0645">Protease</keyword>
<accession>A7SA80</accession>
<dbReference type="InterPro" id="IPR001506">
    <property type="entry name" value="Peptidase_M12A"/>
</dbReference>
<feature type="non-terminal residue" evidence="9">
    <location>
        <position position="182"/>
    </location>
</feature>
<keyword evidence="10" id="KW-1185">Reference proteome</keyword>
<dbReference type="InParanoid" id="A7SA80"/>
<comment type="cofactor">
    <cofactor evidence="6 7">
        <name>Zn(2+)</name>
        <dbReference type="ChEBI" id="CHEBI:29105"/>
    </cofactor>
    <text evidence="6 7">Binds 1 zinc ion per subunit.</text>
</comment>
<comment type="caution">
    <text evidence="6">Lacks conserved residue(s) required for the propagation of feature annotation.</text>
</comment>
<dbReference type="PANTHER" id="PTHR10127">
    <property type="entry name" value="DISCOIDIN, CUB, EGF, LAMININ , AND ZINC METALLOPROTEASE DOMAIN CONTAINING"/>
    <property type="match status" value="1"/>
</dbReference>
<reference evidence="9 10" key="1">
    <citation type="journal article" date="2007" name="Science">
        <title>Sea anemone genome reveals ancestral eumetazoan gene repertoire and genomic organization.</title>
        <authorList>
            <person name="Putnam N.H."/>
            <person name="Srivastava M."/>
            <person name="Hellsten U."/>
            <person name="Dirks B."/>
            <person name="Chapman J."/>
            <person name="Salamov A."/>
            <person name="Terry A."/>
            <person name="Shapiro H."/>
            <person name="Lindquist E."/>
            <person name="Kapitonov V.V."/>
            <person name="Jurka J."/>
            <person name="Genikhovich G."/>
            <person name="Grigoriev I.V."/>
            <person name="Lucas S.M."/>
            <person name="Steele R.E."/>
            <person name="Finnerty J.R."/>
            <person name="Technau U."/>
            <person name="Martindale M.Q."/>
            <person name="Rokhsar D.S."/>
        </authorList>
    </citation>
    <scope>NUCLEOTIDE SEQUENCE [LARGE SCALE GENOMIC DNA]</scope>
    <source>
        <strain evidence="10">CH2 X CH6</strain>
    </source>
</reference>
<keyword evidence="4 6" id="KW-0862">Zinc</keyword>